<dbReference type="SUPFAM" id="SSF57716">
    <property type="entry name" value="Glucocorticoid receptor-like (DNA-binding domain)"/>
    <property type="match status" value="1"/>
</dbReference>
<evidence type="ECO:0000256" key="4">
    <source>
        <dbReference type="ARBA" id="ARBA00004302"/>
    </source>
</evidence>
<dbReference type="GO" id="GO:0042795">
    <property type="term" value="P:snRNA transcription by RNA polymerase II"/>
    <property type="evidence" value="ECO:0007669"/>
    <property type="project" value="TreeGrafter"/>
</dbReference>
<feature type="compositionally biased region" description="Basic and acidic residues" evidence="32">
    <location>
        <begin position="1083"/>
        <end position="1099"/>
    </location>
</feature>
<evidence type="ECO:0000256" key="25">
    <source>
        <dbReference type="ARBA" id="ARBA00023170"/>
    </source>
</evidence>
<feature type="compositionally biased region" description="Polar residues" evidence="32">
    <location>
        <begin position="1291"/>
        <end position="1300"/>
    </location>
</feature>
<dbReference type="InterPro" id="IPR035500">
    <property type="entry name" value="NHR-like_dom_sf"/>
</dbReference>
<evidence type="ECO:0000256" key="9">
    <source>
        <dbReference type="ARBA" id="ARBA00022490"/>
    </source>
</evidence>
<evidence type="ECO:0000256" key="30">
    <source>
        <dbReference type="ARBA" id="ARBA00056830"/>
    </source>
</evidence>
<evidence type="ECO:0000256" key="32">
    <source>
        <dbReference type="SAM" id="MobiDB-lite"/>
    </source>
</evidence>
<dbReference type="PROSITE" id="PS00031">
    <property type="entry name" value="NUCLEAR_REC_DBD_1"/>
    <property type="match status" value="1"/>
</dbReference>
<gene>
    <name evidence="35" type="ORF">HGM15179_008225</name>
</gene>
<feature type="region of interest" description="Disordered" evidence="32">
    <location>
        <begin position="980"/>
        <end position="1300"/>
    </location>
</feature>
<feature type="compositionally biased region" description="Basic and acidic residues" evidence="32">
    <location>
        <begin position="996"/>
        <end position="1012"/>
    </location>
</feature>
<dbReference type="InterPro" id="IPR019535">
    <property type="entry name" value="ICE2_C"/>
</dbReference>
<dbReference type="GO" id="GO:0034704">
    <property type="term" value="C:calcium channel complex"/>
    <property type="evidence" value="ECO:0007669"/>
    <property type="project" value="UniProtKB-ARBA"/>
</dbReference>
<dbReference type="PROSITE" id="PS51897">
    <property type="entry name" value="ANNEXIN_2"/>
    <property type="match status" value="4"/>
</dbReference>
<keyword evidence="11" id="KW-0272">Extracellular matrix</keyword>
<dbReference type="FunFam" id="1.10.220.10:FF:000002">
    <property type="entry name" value="Annexin"/>
    <property type="match status" value="1"/>
</dbReference>
<comment type="subcellular location">
    <subcellularLocation>
        <location evidence="3">Basolateral cell membrane</location>
    </subcellularLocation>
    <subcellularLocation>
        <location evidence="2">Cell projection</location>
        <location evidence="2">Cilium</location>
    </subcellularLocation>
    <subcellularLocation>
        <location evidence="5">Cytoplasm</location>
    </subcellularLocation>
    <subcellularLocation>
        <location evidence="1">Nucleus</location>
    </subcellularLocation>
    <subcellularLocation>
        <location evidence="4">Secreted</location>
        <location evidence="4">Extracellular space</location>
        <location evidence="4">Extracellular matrix</location>
        <location evidence="4">Basement membrane</location>
    </subcellularLocation>
</comment>
<keyword evidence="17 31" id="KW-0106">Calcium</keyword>
<feature type="compositionally biased region" description="Polar residues" evidence="32">
    <location>
        <begin position="1043"/>
        <end position="1052"/>
    </location>
</feature>
<dbReference type="Pfam" id="PF00104">
    <property type="entry name" value="Hormone_recep"/>
    <property type="match status" value="1"/>
</dbReference>
<dbReference type="EMBL" id="SWJQ01000204">
    <property type="protein sequence ID" value="TRZ18895.1"/>
    <property type="molecule type" value="Genomic_DNA"/>
</dbReference>
<dbReference type="SUPFAM" id="SSF48508">
    <property type="entry name" value="Nuclear receptor ligand-binding domain"/>
    <property type="match status" value="1"/>
</dbReference>
<keyword evidence="16" id="KW-0862">Zinc</keyword>
<organism evidence="35 36">
    <name type="scientific">Zosterops borbonicus</name>
    <dbReference type="NCBI Taxonomy" id="364589"/>
    <lineage>
        <taxon>Eukaryota</taxon>
        <taxon>Metazoa</taxon>
        <taxon>Chordata</taxon>
        <taxon>Craniata</taxon>
        <taxon>Vertebrata</taxon>
        <taxon>Euteleostomi</taxon>
        <taxon>Archelosauria</taxon>
        <taxon>Archosauria</taxon>
        <taxon>Dinosauria</taxon>
        <taxon>Saurischia</taxon>
        <taxon>Theropoda</taxon>
        <taxon>Coelurosauria</taxon>
        <taxon>Aves</taxon>
        <taxon>Neognathae</taxon>
        <taxon>Neoaves</taxon>
        <taxon>Telluraves</taxon>
        <taxon>Australaves</taxon>
        <taxon>Passeriformes</taxon>
        <taxon>Sylvioidea</taxon>
        <taxon>Zosteropidae</taxon>
        <taxon>Zosterops</taxon>
    </lineage>
</organism>
<keyword evidence="12" id="KW-0597">Phosphoprotein</keyword>
<dbReference type="GO" id="GO:0005737">
    <property type="term" value="C:cytoplasm"/>
    <property type="evidence" value="ECO:0007669"/>
    <property type="project" value="UniProtKB-SubCell"/>
</dbReference>
<dbReference type="InterPro" id="IPR013088">
    <property type="entry name" value="Znf_NHR/GATA"/>
</dbReference>
<dbReference type="GO" id="GO:0045945">
    <property type="term" value="P:positive regulation of transcription by RNA polymerase III"/>
    <property type="evidence" value="ECO:0007669"/>
    <property type="project" value="TreeGrafter"/>
</dbReference>
<keyword evidence="28" id="KW-0966">Cell projection</keyword>
<dbReference type="FunFam" id="1.10.220.10:FF:000001">
    <property type="entry name" value="Annexin"/>
    <property type="match status" value="1"/>
</dbReference>
<evidence type="ECO:0000256" key="18">
    <source>
        <dbReference type="ARBA" id="ARBA00022869"/>
    </source>
</evidence>
<evidence type="ECO:0000256" key="26">
    <source>
        <dbReference type="ARBA" id="ARBA00023216"/>
    </source>
</evidence>
<feature type="compositionally biased region" description="Basic and acidic residues" evidence="32">
    <location>
        <begin position="1054"/>
        <end position="1072"/>
    </location>
</feature>
<feature type="region of interest" description="Disordered" evidence="32">
    <location>
        <begin position="903"/>
        <end position="939"/>
    </location>
</feature>
<dbReference type="FunFam" id="3.30.50.10:FF:000003">
    <property type="entry name" value="Nuclear orphan receptor ROR-beta"/>
    <property type="match status" value="1"/>
</dbReference>
<keyword evidence="25" id="KW-0675">Receptor</keyword>
<evidence type="ECO:0000313" key="35">
    <source>
        <dbReference type="EMBL" id="TRZ18895.1"/>
    </source>
</evidence>
<evidence type="ECO:0000256" key="27">
    <source>
        <dbReference type="ARBA" id="ARBA00023242"/>
    </source>
</evidence>
<dbReference type="GO" id="GO:0005604">
    <property type="term" value="C:basement membrane"/>
    <property type="evidence" value="ECO:0007669"/>
    <property type="project" value="UniProtKB-SubCell"/>
</dbReference>
<evidence type="ECO:0000256" key="8">
    <source>
        <dbReference type="ARBA" id="ARBA00022475"/>
    </source>
</evidence>
<keyword evidence="22" id="KW-0238">DNA-binding</keyword>
<dbReference type="GO" id="GO:0031982">
    <property type="term" value="C:vesicle"/>
    <property type="evidence" value="ECO:0007669"/>
    <property type="project" value="UniProtKB-ARBA"/>
</dbReference>
<keyword evidence="14 31" id="KW-0677">Repeat</keyword>
<keyword evidence="20" id="KW-0805">Transcription regulation</keyword>
<dbReference type="GO" id="GO:0005544">
    <property type="term" value="F:calcium-dependent phospholipid binding"/>
    <property type="evidence" value="ECO:0007669"/>
    <property type="project" value="UniProtKB-KW"/>
</dbReference>
<dbReference type="OrthoDB" id="6288737at2759"/>
<dbReference type="InterPro" id="IPR044101">
    <property type="entry name" value="NR_DBD_ROR"/>
</dbReference>
<dbReference type="FunFam" id="1.10.565.10:FF:000005">
    <property type="entry name" value="Nuclear orphan receptor ROR-beta"/>
    <property type="match status" value="1"/>
</dbReference>
<evidence type="ECO:0000256" key="24">
    <source>
        <dbReference type="ARBA" id="ARBA00023163"/>
    </source>
</evidence>
<dbReference type="GO" id="GO:0008270">
    <property type="term" value="F:zinc ion binding"/>
    <property type="evidence" value="ECO:0007669"/>
    <property type="project" value="UniProtKB-KW"/>
</dbReference>
<dbReference type="InterPro" id="IPR000536">
    <property type="entry name" value="Nucl_hrmn_rcpt_lig-bd"/>
</dbReference>
<dbReference type="GO" id="GO:0008023">
    <property type="term" value="C:transcription elongation factor complex"/>
    <property type="evidence" value="ECO:0007669"/>
    <property type="project" value="InterPro"/>
</dbReference>
<feature type="domain" description="NR LBD" evidence="34">
    <location>
        <begin position="268"/>
        <end position="520"/>
    </location>
</feature>
<dbReference type="GO" id="GO:0009888">
    <property type="term" value="P:tissue development"/>
    <property type="evidence" value="ECO:0007669"/>
    <property type="project" value="UniProtKB-ARBA"/>
</dbReference>
<evidence type="ECO:0000259" key="34">
    <source>
        <dbReference type="PROSITE" id="PS51843"/>
    </source>
</evidence>
<evidence type="ECO:0000256" key="11">
    <source>
        <dbReference type="ARBA" id="ARBA00022530"/>
    </source>
</evidence>
<evidence type="ECO:0000256" key="1">
    <source>
        <dbReference type="ARBA" id="ARBA00004123"/>
    </source>
</evidence>
<evidence type="ECO:0000256" key="23">
    <source>
        <dbReference type="ARBA" id="ARBA00023136"/>
    </source>
</evidence>
<keyword evidence="10" id="KW-0964">Secreted</keyword>
<dbReference type="PANTHER" id="PTHR14633">
    <property type="entry name" value="LITTLE ELONGATION COMPLEX SUBUNIT 2"/>
    <property type="match status" value="1"/>
</dbReference>
<dbReference type="CDD" id="cd06939">
    <property type="entry name" value="NR_LBD_ROR_like"/>
    <property type="match status" value="1"/>
</dbReference>
<dbReference type="FunFam" id="1.10.220.10:FF:000007">
    <property type="entry name" value="Annexin"/>
    <property type="match status" value="1"/>
</dbReference>
<dbReference type="GO" id="GO:0030154">
    <property type="term" value="P:cell differentiation"/>
    <property type="evidence" value="ECO:0007669"/>
    <property type="project" value="UniProtKB-ARBA"/>
</dbReference>
<keyword evidence="24" id="KW-0804">Transcription</keyword>
<dbReference type="GO" id="GO:0043565">
    <property type="term" value="F:sequence-specific DNA binding"/>
    <property type="evidence" value="ECO:0007669"/>
    <property type="project" value="InterPro"/>
</dbReference>
<proteinExistence type="inferred from homology"/>
<dbReference type="PANTHER" id="PTHR14633:SF3">
    <property type="entry name" value="LITTLE ELONGATION COMPLEX SUBUNIT 2"/>
    <property type="match status" value="1"/>
</dbReference>
<dbReference type="GO" id="GO:0008092">
    <property type="term" value="F:cytoskeletal protein binding"/>
    <property type="evidence" value="ECO:0007669"/>
    <property type="project" value="InterPro"/>
</dbReference>
<evidence type="ECO:0000256" key="15">
    <source>
        <dbReference type="ARBA" id="ARBA00022771"/>
    </source>
</evidence>
<keyword evidence="23" id="KW-0472">Membrane</keyword>
<keyword evidence="29 31" id="KW-0111">Calcium/phospholipid-binding</keyword>
<keyword evidence="36" id="KW-1185">Reference proteome</keyword>
<dbReference type="Pfam" id="PF00105">
    <property type="entry name" value="zf-C4"/>
    <property type="match status" value="1"/>
</dbReference>
<dbReference type="InterPro" id="IPR001464">
    <property type="entry name" value="Annexin"/>
</dbReference>
<dbReference type="SMART" id="SM00430">
    <property type="entry name" value="HOLI"/>
    <property type="match status" value="1"/>
</dbReference>
<dbReference type="SUPFAM" id="SSF47874">
    <property type="entry name" value="Annexin"/>
    <property type="match status" value="1"/>
</dbReference>
<dbReference type="Pfam" id="PF10505">
    <property type="entry name" value="NARG2_C"/>
    <property type="match status" value="1"/>
</dbReference>
<keyword evidence="15" id="KW-0863">Zinc-finger</keyword>
<dbReference type="PRINTS" id="PR00196">
    <property type="entry name" value="ANNEXIN"/>
</dbReference>
<evidence type="ECO:0000256" key="28">
    <source>
        <dbReference type="ARBA" id="ARBA00023273"/>
    </source>
</evidence>
<dbReference type="InterPro" id="IPR018502">
    <property type="entry name" value="Annexin_repeat"/>
</dbReference>
<keyword evidence="9" id="KW-0963">Cytoplasm</keyword>
<dbReference type="Gene3D" id="3.30.50.10">
    <property type="entry name" value="Erythroid Transcription Factor GATA-1, subunit A"/>
    <property type="match status" value="1"/>
</dbReference>
<accession>A0A8K1GJX1</accession>
<evidence type="ECO:0000256" key="10">
    <source>
        <dbReference type="ARBA" id="ARBA00022525"/>
    </source>
</evidence>
<evidence type="ECO:0000256" key="3">
    <source>
        <dbReference type="ARBA" id="ARBA00004187"/>
    </source>
</evidence>
<dbReference type="SMART" id="SM00335">
    <property type="entry name" value="ANX"/>
    <property type="match status" value="4"/>
</dbReference>
<dbReference type="Pfam" id="PF00191">
    <property type="entry name" value="Annexin"/>
    <property type="match status" value="4"/>
</dbReference>
<keyword evidence="26 31" id="KW-0041">Annexin</keyword>
<keyword evidence="21" id="KW-0969">Cilium</keyword>
<keyword evidence="8" id="KW-1003">Cell membrane</keyword>
<comment type="function">
    <text evidence="30">Calcium/phospholipid-binding protein which promotes membrane fusion and is involved in exocytosis. This protein regulates phospholipase A2 activity. It seems to bind from two to four calcium ions with high affinity.</text>
</comment>
<dbReference type="GO" id="GO:0019834">
    <property type="term" value="F:phospholipase A2 inhibitor activity"/>
    <property type="evidence" value="ECO:0007669"/>
    <property type="project" value="UniProtKB-KW"/>
</dbReference>
<dbReference type="Proteomes" id="UP000796761">
    <property type="component" value="Unassembled WGS sequence"/>
</dbReference>
<feature type="compositionally biased region" description="Polar residues" evidence="32">
    <location>
        <begin position="1014"/>
        <end position="1024"/>
    </location>
</feature>
<dbReference type="GO" id="GO:0016323">
    <property type="term" value="C:basolateral plasma membrane"/>
    <property type="evidence" value="ECO:0007669"/>
    <property type="project" value="UniProtKB-SubCell"/>
</dbReference>
<evidence type="ECO:0000256" key="6">
    <source>
        <dbReference type="ARBA" id="ARBA00007831"/>
    </source>
</evidence>
<evidence type="ECO:0000256" key="16">
    <source>
        <dbReference type="ARBA" id="ARBA00022833"/>
    </source>
</evidence>
<dbReference type="CDD" id="cd06968">
    <property type="entry name" value="NR_DBD_ROR"/>
    <property type="match status" value="1"/>
</dbReference>
<keyword evidence="7" id="KW-0217">Developmental protein</keyword>
<dbReference type="PRINTS" id="PR00198">
    <property type="entry name" value="ANNEXINII"/>
</dbReference>
<reference evidence="35" key="1">
    <citation type="submission" date="2019-04" db="EMBL/GenBank/DDBJ databases">
        <title>Genome assembly of Zosterops borbonicus 15179.</title>
        <authorList>
            <person name="Leroy T."/>
            <person name="Anselmetti Y."/>
            <person name="Tilak M.-K."/>
            <person name="Nabholz B."/>
        </authorList>
    </citation>
    <scope>NUCLEOTIDE SEQUENCE</scope>
    <source>
        <strain evidence="35">HGM_15179</strain>
        <tissue evidence="35">Muscle</tissue>
    </source>
</reference>
<evidence type="ECO:0000256" key="31">
    <source>
        <dbReference type="RuleBase" id="RU003540"/>
    </source>
</evidence>
<dbReference type="PROSITE" id="PS00223">
    <property type="entry name" value="ANNEXIN_1"/>
    <property type="match status" value="2"/>
</dbReference>
<evidence type="ECO:0000256" key="2">
    <source>
        <dbReference type="ARBA" id="ARBA00004138"/>
    </source>
</evidence>
<dbReference type="Gene3D" id="1.10.220.10">
    <property type="entry name" value="Annexin"/>
    <property type="match status" value="4"/>
</dbReference>
<dbReference type="Gene3D" id="1.10.565.10">
    <property type="entry name" value="Retinoid X Receptor"/>
    <property type="match status" value="1"/>
</dbReference>
<dbReference type="InterPro" id="IPR018252">
    <property type="entry name" value="Annexin_repeat_CS"/>
</dbReference>
<feature type="compositionally biased region" description="Polar residues" evidence="32">
    <location>
        <begin position="1186"/>
        <end position="1214"/>
    </location>
</feature>
<feature type="domain" description="Nuclear receptor" evidence="33">
    <location>
        <begin position="66"/>
        <end position="141"/>
    </location>
</feature>
<dbReference type="InterPro" id="IPR002389">
    <property type="entry name" value="ANX2"/>
</dbReference>
<name>A0A8K1GJX1_9PASS</name>
<keyword evidence="19" id="KW-0593">Phospholipase A2 inhibitor</keyword>
<keyword evidence="27" id="KW-0539">Nucleus</keyword>
<dbReference type="GO" id="GO:0048513">
    <property type="term" value="P:animal organ development"/>
    <property type="evidence" value="ECO:0007669"/>
    <property type="project" value="UniProtKB-ARBA"/>
</dbReference>
<evidence type="ECO:0000256" key="19">
    <source>
        <dbReference type="ARBA" id="ARBA00023005"/>
    </source>
</evidence>
<evidence type="ECO:0000256" key="13">
    <source>
        <dbReference type="ARBA" id="ARBA00022723"/>
    </source>
</evidence>
<evidence type="ECO:0000256" key="22">
    <source>
        <dbReference type="ARBA" id="ARBA00023125"/>
    </source>
</evidence>
<feature type="compositionally biased region" description="Polar residues" evidence="32">
    <location>
        <begin position="985"/>
        <end position="994"/>
    </location>
</feature>
<dbReference type="GO" id="GO:0005509">
    <property type="term" value="F:calcium ion binding"/>
    <property type="evidence" value="ECO:0007669"/>
    <property type="project" value="InterPro"/>
</dbReference>
<feature type="region of interest" description="Disordered" evidence="32">
    <location>
        <begin position="152"/>
        <end position="178"/>
    </location>
</feature>
<dbReference type="FunFam" id="1.10.220.10:FF:000003">
    <property type="entry name" value="Annexin"/>
    <property type="match status" value="1"/>
</dbReference>
<evidence type="ECO:0000313" key="36">
    <source>
        <dbReference type="Proteomes" id="UP000796761"/>
    </source>
</evidence>
<comment type="caution">
    <text evidence="35">The sequence shown here is derived from an EMBL/GenBank/DDBJ whole genome shotgun (WGS) entry which is preliminary data.</text>
</comment>
<dbReference type="PROSITE" id="PS51843">
    <property type="entry name" value="NR_LBD"/>
    <property type="match status" value="1"/>
</dbReference>
<protein>
    <recommendedName>
        <fullName evidence="31">Annexin</fullName>
    </recommendedName>
</protein>
<dbReference type="PRINTS" id="PR00047">
    <property type="entry name" value="STROIDFINGER"/>
</dbReference>
<dbReference type="PROSITE" id="PS51030">
    <property type="entry name" value="NUCLEAR_REC_DBD_2"/>
    <property type="match status" value="1"/>
</dbReference>
<evidence type="ECO:0000256" key="17">
    <source>
        <dbReference type="ARBA" id="ARBA00022837"/>
    </source>
</evidence>
<dbReference type="SMART" id="SM00399">
    <property type="entry name" value="ZnF_C4"/>
    <property type="match status" value="1"/>
</dbReference>
<evidence type="ECO:0000256" key="12">
    <source>
        <dbReference type="ARBA" id="ARBA00022553"/>
    </source>
</evidence>
<evidence type="ECO:0000256" key="14">
    <source>
        <dbReference type="ARBA" id="ARBA00022737"/>
    </source>
</evidence>
<dbReference type="GO" id="GO:0003700">
    <property type="term" value="F:DNA-binding transcription factor activity"/>
    <property type="evidence" value="ECO:0007669"/>
    <property type="project" value="InterPro"/>
</dbReference>
<keyword evidence="18" id="KW-0084">Basement membrane</keyword>
<evidence type="ECO:0000259" key="33">
    <source>
        <dbReference type="PROSITE" id="PS51030"/>
    </source>
</evidence>
<dbReference type="GO" id="GO:0005262">
    <property type="term" value="F:calcium channel activity"/>
    <property type="evidence" value="ECO:0007669"/>
    <property type="project" value="UniProtKB-ARBA"/>
</dbReference>
<evidence type="ECO:0000256" key="20">
    <source>
        <dbReference type="ARBA" id="ARBA00023015"/>
    </source>
</evidence>
<evidence type="ECO:0000256" key="29">
    <source>
        <dbReference type="ARBA" id="ARBA00023302"/>
    </source>
</evidence>
<dbReference type="InterPro" id="IPR037104">
    <property type="entry name" value="Annexin_sf"/>
</dbReference>
<keyword evidence="13" id="KW-0479">Metal-binding</keyword>
<dbReference type="GO" id="GO:0005929">
    <property type="term" value="C:cilium"/>
    <property type="evidence" value="ECO:0007669"/>
    <property type="project" value="UniProtKB-SubCell"/>
</dbReference>
<sequence>MSRFAKAPRGAVIDLISLCINLYYNWLWQSPATPASEIHPIVLHLTVQQEVGVLNAVCLIGTQIEIIPCKICGDKSSGIHYGVITCEGCKGFFRRSQQSNATYSCPRQKNCLIDRTSRNRCQHCRLQKCLAVGMSRDAVKFGRMSKKQRDSLYAEVQKHRMQQQQRDHQQQPGEAEPLTPTYNITTNGLTELHDDLSNYIDGHTPEGSKADSAVSSFYLDIQPSPDQSGLDINGIKPEPICDYTPASGFFPYCSFTNGETSPTVSMAELEHLAQNISKSHMETCQYLREELQQITWQTFLQEEIENYQNKQREVMWQLCAVKITEAIQYVVEFAKRIDGFMELCQNDQIVLLKAGSLEVVFIRMCRAFDSQNNTVYFDGKYASPEVFKSLGCEDFISFVFEFGKSLCSMHLTEDEIALFSAFVLMSADRSWLQEKVKIEKLQQKIQLALQHVLQKNHREDGILTKIKGIAVFRHSKMQDDIAVMIKRDIAPKNGQEVFFSRELYEKYSLSPSLSELWLLSNREAKKKAEALANSSENRQTCSLQATESLEVEAESPADDHPFPEPRLPYPFTSCLTEKEQKTYLYLMTKFSKKRNRFQVDAEGQREFFTYMQMKEVVNNEVAEFMKFAQNAAKSCAQDYDAISEDALCYTEELLRACIGHVQKYPECYTLQEIMSIMGGKFHTELTFKLEKNLLAMGTARRGIIYFPPMAVQLPTDYSTVTSIITPEKKARVMHNDISSDSNAEKLALKYCPQVVLSDQSLFTLLNNHGLNYKEQWEIPVRVKMITVAGSKPAKIVYVDPPLLRKEMTVRERNQIFHEIPMDFLATKTSCVQVSCVSMDEPAEDNLLQWDDVCSDTYQCRTVPPTRDTGMDFDDDVTELETFGATTKLSRTCKTEGTFPAAGNTAKSLSHGLKMGKKSSSTINNGDEEEKNTLSEQEGSACASVQLPSLDGIPCPQEHSLPKSFQSVEVGLNRAQDVVTKEGLDSETNPLSAAVSSEKEPDAALDSMTKEGLDSETNPLAATVSSEKEPGAAQDTTTKEVLDNETNPPSVAVSSDKELDVALDSMTKERLDNETNPLSAAVSSEKEPGAAQDTKTKEVLDTETNPPSVAVSAEEETGAAQDTKTKEGLDSETNPLSIAVSAEEEPDAAQEKETYTSFCGSDTDDERLVIDTECETTPSGKPAVPATVSSTSAETARSPSPTQSPLASITDSSDTIDQRKKASKKPPRKLSKELDPVGQILKMQTELLKAPSQKAPEPVVSCDNPNAVPAQLPQSPKALGPSSTEPVPAPASNPTGSSRNTWTWHFEGAPKRKLPSELHLLKEDPSEYQAPEEGNVVYKLFSLNELLLLVRCSVHKVRSLPLAPQKRKARKVIPVFLLPKLEYQVYYGVEALTESEVCQLWTQSMLHSECSFYVGHIDAFTSKLIMLEMIPRAALREKLGLIKPANSLNILHHVLKKVSEFMGKYLQVISCEKRKLAVDGQSVTTALLCSGDMNLEFQLYVRHSFKMSTVHEILSKLTLEGDHSLPPSAYATVKAYSNFDADRDAAALETAIKTKGVDEVTIINILTNRSNEQRQDIAFAYQRRTKKELSAALKSALSGHLEAVILGLLKTPAQYDASELKAAMKGLGTDEDTLIEIICSRTNQELSEINRVYREMYKTELEKDIVSDTSGDFRKLMVALAKGKRCEDTSVIDYELIDQDARDLYDAGVKRKGTDVPKWINVMTERSVPHLQKVFDRYKSYSPYDMLESIKKEVKGDLENAFLNLVQCIQNKQLYFADRLYDSMKGKGTRDKVLIRIMVSRCEVDMLKIKSEFKRKYGKSLYYFIQASFASLVLYHGPLQQSSLDLWYH</sequence>
<evidence type="ECO:0000256" key="7">
    <source>
        <dbReference type="ARBA" id="ARBA00022473"/>
    </source>
</evidence>
<evidence type="ECO:0000256" key="5">
    <source>
        <dbReference type="ARBA" id="ARBA00004496"/>
    </source>
</evidence>
<dbReference type="InterPro" id="IPR001628">
    <property type="entry name" value="Znf_hrmn_rcpt"/>
</dbReference>
<comment type="similarity">
    <text evidence="6 31">Belongs to the annexin family.</text>
</comment>
<dbReference type="GO" id="GO:0055074">
    <property type="term" value="P:calcium ion homeostasis"/>
    <property type="evidence" value="ECO:0007669"/>
    <property type="project" value="UniProtKB-ARBA"/>
</dbReference>
<comment type="domain">
    <text evidence="31">A pair of annexin repeats may form one binding site for calcium and phospholipid.</text>
</comment>
<evidence type="ECO:0000256" key="21">
    <source>
        <dbReference type="ARBA" id="ARBA00023069"/>
    </source>
</evidence>
<dbReference type="GO" id="GO:0042796">
    <property type="term" value="P:snRNA transcription by RNA polymerase III"/>
    <property type="evidence" value="ECO:0007669"/>
    <property type="project" value="TreeGrafter"/>
</dbReference>